<dbReference type="Pfam" id="PF11064">
    <property type="entry name" value="DUF2865"/>
    <property type="match status" value="1"/>
</dbReference>
<dbReference type="InterPro" id="IPR021293">
    <property type="entry name" value="DUF2865"/>
</dbReference>
<protein>
    <submittedName>
        <fullName evidence="2">DUF2865 domain-containing protein</fullName>
    </submittedName>
</protein>
<feature type="region of interest" description="Disordered" evidence="1">
    <location>
        <begin position="1"/>
        <end position="26"/>
    </location>
</feature>
<evidence type="ECO:0000313" key="3">
    <source>
        <dbReference type="Proteomes" id="UP000291301"/>
    </source>
</evidence>
<name>A0A4R0P4G8_9HYPH</name>
<sequence length="285" mass="31750">MNRTIQDMRANLNKLERTRDRSAPVRDPRRIREIKARIRASGCDSRQQVTRQRSLAVPPASKRRDKVIVREGTRRVKPREKVSNAAGVRSKIIAPPPADSFRTMCVRLCDGYYFPMSFSTGPEYFERDKQACSAMCPAAETKLYYHRVPGEESEAMISLEGEAYTALPNAFLYRKRAQDKTDSSCTCGTPVTLANLPTEEKAPLELSAIPTPAERPDAFADPESQMDLQTGLSKGAVRELTGAVTHGKVRSSSEGNREVRVVGPQFLPDPEGAIDLRSPDRRNGR</sequence>
<proteinExistence type="predicted"/>
<keyword evidence="3" id="KW-1185">Reference proteome</keyword>
<organism evidence="2 3">
    <name type="scientific">Oricola cellulosilytica</name>
    <dbReference type="NCBI Taxonomy" id="1429082"/>
    <lineage>
        <taxon>Bacteria</taxon>
        <taxon>Pseudomonadati</taxon>
        <taxon>Pseudomonadota</taxon>
        <taxon>Alphaproteobacteria</taxon>
        <taxon>Hyphomicrobiales</taxon>
        <taxon>Ahrensiaceae</taxon>
        <taxon>Oricola</taxon>
    </lineage>
</organism>
<comment type="caution">
    <text evidence="2">The sequence shown here is derived from an EMBL/GenBank/DDBJ whole genome shotgun (WGS) entry which is preliminary data.</text>
</comment>
<accession>A0A4R0P4G8</accession>
<gene>
    <name evidence="2" type="ORF">E0D97_15750</name>
</gene>
<feature type="region of interest" description="Disordered" evidence="1">
    <location>
        <begin position="243"/>
        <end position="285"/>
    </location>
</feature>
<dbReference type="EMBL" id="SJST01000008">
    <property type="protein sequence ID" value="TCD11793.1"/>
    <property type="molecule type" value="Genomic_DNA"/>
</dbReference>
<evidence type="ECO:0000313" key="2">
    <source>
        <dbReference type="EMBL" id="TCD11793.1"/>
    </source>
</evidence>
<dbReference type="AlphaFoldDB" id="A0A4R0P4G8"/>
<reference evidence="2 3" key="1">
    <citation type="journal article" date="2015" name="Antonie Van Leeuwenhoek">
        <title>Oricola cellulosilytica gen. nov., sp. nov., a cellulose-degrading bacterium of the family Phyllobacteriaceae isolated from surface seashore water, and emended descriptions of Mesorhizobium loti and Phyllobacterium myrsinacearum.</title>
        <authorList>
            <person name="Hameed A."/>
            <person name="Shahina M."/>
            <person name="Lai W.A."/>
            <person name="Lin S.Y."/>
            <person name="Young L.S."/>
            <person name="Liu Y.C."/>
            <person name="Hsu Y.H."/>
            <person name="Young C.C."/>
        </authorList>
    </citation>
    <scope>NUCLEOTIDE SEQUENCE [LARGE SCALE GENOMIC DNA]</scope>
    <source>
        <strain evidence="2 3">KCTC 52183</strain>
    </source>
</reference>
<evidence type="ECO:0000256" key="1">
    <source>
        <dbReference type="SAM" id="MobiDB-lite"/>
    </source>
</evidence>
<feature type="compositionally biased region" description="Basic and acidic residues" evidence="1">
    <location>
        <begin position="14"/>
        <end position="26"/>
    </location>
</feature>
<dbReference type="Proteomes" id="UP000291301">
    <property type="component" value="Unassembled WGS sequence"/>
</dbReference>